<dbReference type="Proteomes" id="UP001341840">
    <property type="component" value="Unassembled WGS sequence"/>
</dbReference>
<keyword evidence="1" id="KW-0489">Methyltransferase</keyword>
<dbReference type="EMBL" id="JASCZI010242407">
    <property type="protein sequence ID" value="MED6210960.1"/>
    <property type="molecule type" value="Genomic_DNA"/>
</dbReference>
<organism evidence="1 2">
    <name type="scientific">Stylosanthes scabra</name>
    <dbReference type="NCBI Taxonomy" id="79078"/>
    <lineage>
        <taxon>Eukaryota</taxon>
        <taxon>Viridiplantae</taxon>
        <taxon>Streptophyta</taxon>
        <taxon>Embryophyta</taxon>
        <taxon>Tracheophyta</taxon>
        <taxon>Spermatophyta</taxon>
        <taxon>Magnoliopsida</taxon>
        <taxon>eudicotyledons</taxon>
        <taxon>Gunneridae</taxon>
        <taxon>Pentapetalae</taxon>
        <taxon>rosids</taxon>
        <taxon>fabids</taxon>
        <taxon>Fabales</taxon>
        <taxon>Fabaceae</taxon>
        <taxon>Papilionoideae</taxon>
        <taxon>50 kb inversion clade</taxon>
        <taxon>dalbergioids sensu lato</taxon>
        <taxon>Dalbergieae</taxon>
        <taxon>Pterocarpus clade</taxon>
        <taxon>Stylosanthes</taxon>
    </lineage>
</organism>
<dbReference type="Gene3D" id="2.40.50.140">
    <property type="entry name" value="Nucleic acid-binding proteins"/>
    <property type="match status" value="1"/>
</dbReference>
<dbReference type="InterPro" id="IPR012340">
    <property type="entry name" value="NA-bd_OB-fold"/>
</dbReference>
<dbReference type="GO" id="GO:0032259">
    <property type="term" value="P:methylation"/>
    <property type="evidence" value="ECO:0007669"/>
    <property type="project" value="UniProtKB-KW"/>
</dbReference>
<name>A0ABU6YM03_9FABA</name>
<evidence type="ECO:0000313" key="1">
    <source>
        <dbReference type="EMBL" id="MED6210960.1"/>
    </source>
</evidence>
<gene>
    <name evidence="1" type="primary">CMT1_5</name>
    <name evidence="1" type="ORF">PIB30_069084</name>
</gene>
<dbReference type="PANTHER" id="PTHR10629:SF42">
    <property type="entry name" value="DNA (CYTOSINE-5)-METHYLTRANSFERASE CMT1-RELATED"/>
    <property type="match status" value="1"/>
</dbReference>
<evidence type="ECO:0000313" key="2">
    <source>
        <dbReference type="Proteomes" id="UP001341840"/>
    </source>
</evidence>
<reference evidence="1 2" key="1">
    <citation type="journal article" date="2023" name="Plants (Basel)">
        <title>Bridging the Gap: Combining Genomics and Transcriptomics Approaches to Understand Stylosanthes scabra, an Orphan Legume from the Brazilian Caatinga.</title>
        <authorList>
            <person name="Ferreira-Neto J.R.C."/>
            <person name="da Silva M.D."/>
            <person name="Binneck E."/>
            <person name="de Melo N.F."/>
            <person name="da Silva R.H."/>
            <person name="de Melo A.L.T.M."/>
            <person name="Pandolfi V."/>
            <person name="Bustamante F.O."/>
            <person name="Brasileiro-Vidal A.C."/>
            <person name="Benko-Iseppon A.M."/>
        </authorList>
    </citation>
    <scope>NUCLEOTIDE SEQUENCE [LARGE SCALE GENOMIC DNA]</scope>
    <source>
        <tissue evidence="1">Leaves</tissue>
    </source>
</reference>
<keyword evidence="2" id="KW-1185">Reference proteome</keyword>
<dbReference type="SUPFAM" id="SSF53335">
    <property type="entry name" value="S-adenosyl-L-methionine-dependent methyltransferases"/>
    <property type="match status" value="1"/>
</dbReference>
<dbReference type="InterPro" id="IPR050390">
    <property type="entry name" value="C5-Methyltransferase"/>
</dbReference>
<dbReference type="PANTHER" id="PTHR10629">
    <property type="entry name" value="CYTOSINE-SPECIFIC METHYLTRANSFERASE"/>
    <property type="match status" value="1"/>
</dbReference>
<dbReference type="EC" id="2.1.1.37" evidence="1"/>
<keyword evidence="1" id="KW-0808">Transferase</keyword>
<sequence length="419" mass="47408">MVDTNDIMQISYLRNSEENGGFIVLGEEDISTIESALKAIWGRSEGFEKEWDGLADIGLFDVKGKEVCTYCVKIGHDHKSCPMFMEDSKENNFKEDKRSLTLQETRRIPVELPAHLGGTLPAELEWNLPADLRLRVYGPKTVDKGGLKAPNTHSSLSWCWVSVDSTSQPPPPHPQCRPQPLPSLSLLSLTVSLSVSHSKLFPIGAAFSNRVLHHQPPCRSISGLHLLTNNGNTKDDLRLPTDDGLLTQLQKSHLILKNLRWKGFLLFAMLILIMLSNQECILSPSGVMESDYREVLKEFVKRGLKKKVVASSWLCSQVLFISYMVQTSRTYQVPDYAMSFVRGTSRKPFGHLWWDEIVSTIVTRVEPHNQAVLHPKQDQVLTIRQNARLQGFPDCYLVLLRKVTVHVRITTRNMDYGHP</sequence>
<dbReference type="GO" id="GO:0003886">
    <property type="term" value="F:DNA (cytosine-5-)-methyltransferase activity"/>
    <property type="evidence" value="ECO:0007669"/>
    <property type="project" value="UniProtKB-EC"/>
</dbReference>
<comment type="caution">
    <text evidence="1">The sequence shown here is derived from an EMBL/GenBank/DDBJ whole genome shotgun (WGS) entry which is preliminary data.</text>
</comment>
<protein>
    <submittedName>
        <fullName evidence="1">Alpha-1,3-mannosyltransferase cmt1</fullName>
        <ecNumber evidence="1">2.1.1.37</ecNumber>
    </submittedName>
</protein>
<accession>A0ABU6YM03</accession>
<dbReference type="InterPro" id="IPR029063">
    <property type="entry name" value="SAM-dependent_MTases_sf"/>
</dbReference>
<proteinExistence type="predicted"/>
<dbReference type="Gene3D" id="3.90.120.10">
    <property type="entry name" value="DNA Methylase, subunit A, domain 2"/>
    <property type="match status" value="1"/>
</dbReference>